<dbReference type="Proteomes" id="UP001597480">
    <property type="component" value="Unassembled WGS sequence"/>
</dbReference>
<dbReference type="Pfam" id="PF22544">
    <property type="entry name" value="HYDIN_VesB_CFA65-like_Ig"/>
    <property type="match status" value="1"/>
</dbReference>
<gene>
    <name evidence="9" type="ORF">ACFSR3_08380</name>
</gene>
<evidence type="ECO:0000256" key="6">
    <source>
        <dbReference type="ARBA" id="ARBA00023273"/>
    </source>
</evidence>
<comment type="subcellular location">
    <subcellularLocation>
        <location evidence="1">Cell projection</location>
        <location evidence="1">Cilium</location>
    </subcellularLocation>
    <subcellularLocation>
        <location evidence="2">Cytoplasm</location>
    </subcellularLocation>
</comment>
<evidence type="ECO:0000256" key="5">
    <source>
        <dbReference type="ARBA" id="ARBA00023069"/>
    </source>
</evidence>
<protein>
    <submittedName>
        <fullName evidence="9">Choice-of-anchor D domain-containing protein</fullName>
    </submittedName>
</protein>
<evidence type="ECO:0000313" key="9">
    <source>
        <dbReference type="EMBL" id="MFD2602071.1"/>
    </source>
</evidence>
<dbReference type="Gene3D" id="2.60.40.10">
    <property type="entry name" value="Immunoglobulins"/>
    <property type="match status" value="2"/>
</dbReference>
<dbReference type="RefSeq" id="WP_379820569.1">
    <property type="nucleotide sequence ID" value="NZ_JBHUMD010000010.1"/>
</dbReference>
<dbReference type="NCBIfam" id="TIGR04183">
    <property type="entry name" value="Por_Secre_tail"/>
    <property type="match status" value="1"/>
</dbReference>
<keyword evidence="6" id="KW-0966">Cell projection</keyword>
<organism evidence="9 10">
    <name type="scientific">Flavobacterium suzhouense</name>
    <dbReference type="NCBI Taxonomy" id="1529638"/>
    <lineage>
        <taxon>Bacteria</taxon>
        <taxon>Pseudomonadati</taxon>
        <taxon>Bacteroidota</taxon>
        <taxon>Flavobacteriia</taxon>
        <taxon>Flavobacteriales</taxon>
        <taxon>Flavobacteriaceae</taxon>
        <taxon>Flavobacterium</taxon>
    </lineage>
</organism>
<dbReference type="PROSITE" id="PS50853">
    <property type="entry name" value="FN3"/>
    <property type="match status" value="1"/>
</dbReference>
<evidence type="ECO:0000256" key="3">
    <source>
        <dbReference type="ARBA" id="ARBA00022490"/>
    </source>
</evidence>
<evidence type="ECO:0000313" key="10">
    <source>
        <dbReference type="Proteomes" id="UP001597480"/>
    </source>
</evidence>
<dbReference type="InterPro" id="IPR003961">
    <property type="entry name" value="FN3_dom"/>
</dbReference>
<keyword evidence="5" id="KW-0969">Cilium</keyword>
<name>A0ABW5NSK5_9FLAO</name>
<feature type="domain" description="Fibronectin type-III" evidence="8">
    <location>
        <begin position="678"/>
        <end position="783"/>
    </location>
</feature>
<reference evidence="10" key="1">
    <citation type="journal article" date="2019" name="Int. J. Syst. Evol. Microbiol.">
        <title>The Global Catalogue of Microorganisms (GCM) 10K type strain sequencing project: providing services to taxonomists for standard genome sequencing and annotation.</title>
        <authorList>
            <consortium name="The Broad Institute Genomics Platform"/>
            <consortium name="The Broad Institute Genome Sequencing Center for Infectious Disease"/>
            <person name="Wu L."/>
            <person name="Ma J."/>
        </authorList>
    </citation>
    <scope>NUCLEOTIDE SEQUENCE [LARGE SCALE GENOMIC DNA]</scope>
    <source>
        <strain evidence="10">KCTC 42107</strain>
    </source>
</reference>
<dbReference type="InterPro" id="IPR036116">
    <property type="entry name" value="FN3_sf"/>
</dbReference>
<keyword evidence="3" id="KW-0963">Cytoplasm</keyword>
<evidence type="ECO:0000256" key="7">
    <source>
        <dbReference type="SAM" id="SignalP"/>
    </source>
</evidence>
<feature type="signal peptide" evidence="7">
    <location>
        <begin position="1"/>
        <end position="23"/>
    </location>
</feature>
<evidence type="ECO:0000256" key="1">
    <source>
        <dbReference type="ARBA" id="ARBA00004138"/>
    </source>
</evidence>
<dbReference type="Pfam" id="PF18962">
    <property type="entry name" value="Por_Secre_tail"/>
    <property type="match status" value="1"/>
</dbReference>
<dbReference type="NCBIfam" id="NF012200">
    <property type="entry name" value="choice_anch_D"/>
    <property type="match status" value="2"/>
</dbReference>
<evidence type="ECO:0000256" key="4">
    <source>
        <dbReference type="ARBA" id="ARBA00022729"/>
    </source>
</evidence>
<dbReference type="EMBL" id="JBHUMD010000010">
    <property type="protein sequence ID" value="MFD2602071.1"/>
    <property type="molecule type" value="Genomic_DNA"/>
</dbReference>
<dbReference type="InterPro" id="IPR013783">
    <property type="entry name" value="Ig-like_fold"/>
</dbReference>
<accession>A0ABW5NSK5</accession>
<evidence type="ECO:0000256" key="2">
    <source>
        <dbReference type="ARBA" id="ARBA00004496"/>
    </source>
</evidence>
<feature type="chain" id="PRO_5045694421" evidence="7">
    <location>
        <begin position="24"/>
        <end position="1016"/>
    </location>
</feature>
<proteinExistence type="predicted"/>
<dbReference type="InterPro" id="IPR026444">
    <property type="entry name" value="Secre_tail"/>
</dbReference>
<sequence length="1016" mass="106598">MFTKRFFLALALMIVSFGTTLQAAENVTTTSITRKAVECAGGGNETFTNLGANSSTYTTRTWTGDNSVGWSATDSRTDQTLNGKAIAMRTGTMANTTTISGGIGTLSFNYKRVFTGNSTLKVFVNGTQYGGDITVSSDTSTAFSQAINVSGNVTIEIRNSGNRTIVDDLVWNCYSDPVSGPEIQIANAAGTNFNCGELTVDFGSQAVGVSADAVFTIKNTGTATLNVSSLALSNTTDFSIISPSTSSFTVAASGSAIVLVRFNAASAGNKTCTLTVNSDDANEAACVVELKGTGLAPCVIPVVENGDIDLDSLTPFSVNATVSVTGAESYLVVLSTVTPLGGLPVDGATYNVGNAIGNGTVAYKGSLANISLAGLTENTTYYAFVFPYNSANCTGGPLYFTSESIDTTFSTPVAPCNGGNETFTNLGTNSSTYTNRTWVGDNGWQWNATDSRNDQTLNGRAITLRSGTLKNVTPINGGIGHLSFSYKRVFTDNSTLKVFINGVQYGADILVSSDVASTYSEDIDFDGPVTIEIVNSGNRTVIDDLVWNCYEVPNRPEIQILNDEAIEKACGELEINFGTVQTSTINEAIFTIKNEGLQDLVITAFTLSDNTNYSVTNPIAPVTIPYLGTEDVIVRFNAATEGEFPATLTIVSNDANEGSCVVSFNAVSQNECSTPDVSVATVAVSNETYNTLDVTVSGVTADSYIALISTSGSITSAPTNGITYIVGDVIDTAAVAYVGSNASFTINNLTPETTYTIAVYPYNNVECVNGPAYASSSVETEGSTTVFTCTGGGETFSNIGTASSTYTTRSWTGDNGIDWTATDARTDQTENGKAIAFRTGSVKNTEAILGGIGTLSFKYKRVFTGNSTLKVFVNGTQYGGDITVSSDVASTFSFAVNVSADATIELVNSGNRIIVDDIAWTCYDAGSGARVAMKSDSATTENTEVTVYPNPNNGQFQIDLASETADIVVYDAAGKMIVKKSISDNEVIDMTSAQKGIYLMVITSGSEVSTKRVVIN</sequence>
<evidence type="ECO:0000259" key="8">
    <source>
        <dbReference type="PROSITE" id="PS50853"/>
    </source>
</evidence>
<keyword evidence="10" id="KW-1185">Reference proteome</keyword>
<dbReference type="SUPFAM" id="SSF49265">
    <property type="entry name" value="Fibronectin type III"/>
    <property type="match status" value="1"/>
</dbReference>
<dbReference type="InterPro" id="IPR053879">
    <property type="entry name" value="HYDIN_VesB_CFA65-like_Ig"/>
</dbReference>
<comment type="caution">
    <text evidence="9">The sequence shown here is derived from an EMBL/GenBank/DDBJ whole genome shotgun (WGS) entry which is preliminary data.</text>
</comment>
<keyword evidence="4 7" id="KW-0732">Signal</keyword>